<dbReference type="OrthoDB" id="5525900at2"/>
<name>A0A9Q1UWX2_CLOBO</name>
<gene>
    <name evidence="1" type="ORF">ADU74_11695</name>
</gene>
<dbReference type="Proteomes" id="UP000037540">
    <property type="component" value="Unassembled WGS sequence"/>
</dbReference>
<dbReference type="Pfam" id="PF17428">
    <property type="entry name" value="DUF5412"/>
    <property type="match status" value="1"/>
</dbReference>
<reference evidence="1 2" key="1">
    <citation type="submission" date="2015-07" db="EMBL/GenBank/DDBJ databases">
        <title>Draft genome sequences of 17 French Clostridium botulinum group III.</title>
        <authorList>
            <person name="Woudstra C."/>
            <person name="Le Marechal C."/>
            <person name="Souillard R."/>
            <person name="Bayon-Auboyer M.-H."/>
            <person name="Dessouter D."/>
            <person name="Fach P."/>
        </authorList>
    </citation>
    <scope>NUCLEOTIDE SEQUENCE [LARGE SCALE GENOMIC DNA]</scope>
    <source>
        <strain evidence="1 2">12LNRI-CD</strain>
    </source>
</reference>
<proteinExistence type="predicted"/>
<evidence type="ECO:0000313" key="2">
    <source>
        <dbReference type="Proteomes" id="UP000037540"/>
    </source>
</evidence>
<comment type="caution">
    <text evidence="1">The sequence shown here is derived from an EMBL/GenBank/DDBJ whole genome shotgun (WGS) entry which is preliminary data.</text>
</comment>
<evidence type="ECO:0000313" key="1">
    <source>
        <dbReference type="EMBL" id="KOA84107.1"/>
    </source>
</evidence>
<dbReference type="PROSITE" id="PS51257">
    <property type="entry name" value="PROKAR_LIPOPROTEIN"/>
    <property type="match status" value="1"/>
</dbReference>
<organism evidence="1 2">
    <name type="scientific">Clostridium botulinum</name>
    <dbReference type="NCBI Taxonomy" id="1491"/>
    <lineage>
        <taxon>Bacteria</taxon>
        <taxon>Bacillati</taxon>
        <taxon>Bacillota</taxon>
        <taxon>Clostridia</taxon>
        <taxon>Eubacteriales</taxon>
        <taxon>Clostridiaceae</taxon>
        <taxon>Clostridium</taxon>
    </lineage>
</organism>
<dbReference type="RefSeq" id="WP_013720973.1">
    <property type="nucleotide sequence ID" value="NZ_LGVO01000063.1"/>
</dbReference>
<accession>A0A9Q1UWX2</accession>
<dbReference type="AlphaFoldDB" id="A0A9Q1UWX2"/>
<evidence type="ECO:0008006" key="3">
    <source>
        <dbReference type="Google" id="ProtNLM"/>
    </source>
</evidence>
<protein>
    <recommendedName>
        <fullName evidence="3">Lipoprotein</fullName>
    </recommendedName>
</protein>
<dbReference type="InterPro" id="IPR035406">
    <property type="entry name" value="DUF5412"/>
</dbReference>
<sequence>MTKYRITIITFLLIYICFMLTSCGDICGNKIVKTINNYNNKYVVIGFIRDGGATTAFSPQVSILKKGEKFKDSTSGNVFIGNKSDYIDIEWKNETTLLIKYKCSEEDVMKKETKFKNINIEYEKLQDY</sequence>
<dbReference type="EMBL" id="LGVR01000073">
    <property type="protein sequence ID" value="KOA84107.1"/>
    <property type="molecule type" value="Genomic_DNA"/>
</dbReference>